<dbReference type="OrthoDB" id="6110at2759"/>
<dbReference type="InterPro" id="IPR036427">
    <property type="entry name" value="Bromodomain-like_sf"/>
</dbReference>
<organism evidence="8 9">
    <name type="scientific">Gracilariopsis chorda</name>
    <dbReference type="NCBI Taxonomy" id="448386"/>
    <lineage>
        <taxon>Eukaryota</taxon>
        <taxon>Rhodophyta</taxon>
        <taxon>Florideophyceae</taxon>
        <taxon>Rhodymeniophycidae</taxon>
        <taxon>Gracilariales</taxon>
        <taxon>Gracilariaceae</taxon>
        <taxon>Gracilariopsis</taxon>
    </lineage>
</organism>
<feature type="region of interest" description="Disordered" evidence="5">
    <location>
        <begin position="122"/>
        <end position="223"/>
    </location>
</feature>
<evidence type="ECO:0000259" key="7">
    <source>
        <dbReference type="PROSITE" id="PS51525"/>
    </source>
</evidence>
<dbReference type="CDD" id="cd04369">
    <property type="entry name" value="Bromodomain"/>
    <property type="match status" value="1"/>
</dbReference>
<evidence type="ECO:0000256" key="3">
    <source>
        <dbReference type="ARBA" id="ARBA00023163"/>
    </source>
</evidence>
<dbReference type="InterPro" id="IPR038336">
    <property type="entry name" value="NET_sf"/>
</dbReference>
<dbReference type="PANTHER" id="PTHR45926">
    <property type="entry name" value="OSJNBA0053K19.4 PROTEIN"/>
    <property type="match status" value="1"/>
</dbReference>
<dbReference type="PROSITE" id="PS51525">
    <property type="entry name" value="NET"/>
    <property type="match status" value="1"/>
</dbReference>
<accession>A0A2V3IP49</accession>
<dbReference type="InterPro" id="IPR001487">
    <property type="entry name" value="Bromodomain"/>
</dbReference>
<dbReference type="Pfam" id="PF17035">
    <property type="entry name" value="BET"/>
    <property type="match status" value="1"/>
</dbReference>
<dbReference type="AlphaFoldDB" id="A0A2V3IP49"/>
<evidence type="ECO:0000256" key="2">
    <source>
        <dbReference type="ARBA" id="ARBA00023117"/>
    </source>
</evidence>
<feature type="compositionally biased region" description="Polar residues" evidence="5">
    <location>
        <begin position="192"/>
        <end position="202"/>
    </location>
</feature>
<keyword evidence="2 4" id="KW-0103">Bromodomain</keyword>
<feature type="compositionally biased region" description="Basic residues" evidence="5">
    <location>
        <begin position="145"/>
        <end position="165"/>
    </location>
</feature>
<keyword evidence="9" id="KW-1185">Reference proteome</keyword>
<dbReference type="SUPFAM" id="SSF47370">
    <property type="entry name" value="Bromodomain"/>
    <property type="match status" value="1"/>
</dbReference>
<feature type="compositionally biased region" description="Acidic residues" evidence="5">
    <location>
        <begin position="624"/>
        <end position="641"/>
    </location>
</feature>
<dbReference type="EMBL" id="NBIV01000110">
    <property type="protein sequence ID" value="PXF43829.1"/>
    <property type="molecule type" value="Genomic_DNA"/>
</dbReference>
<evidence type="ECO:0000259" key="6">
    <source>
        <dbReference type="PROSITE" id="PS50014"/>
    </source>
</evidence>
<sequence length="641" mass="71590">MHNIWEDLPASPCSAASDEPNMRASRQHNSSRPNLLKPRPPTLTLPDLSKDSYSPREPSSPNTKRARIDDSAKSLPVGFVEANTPSSDHTSDLVTRLNHNADEERRRFLLEKLQAIQSRKAALKASPSADEDVVFVSEKNPTPKPQRKTVARNSRKRKQAPRRRTASSARVPSKSPAEVPQIINVDVDASLPTPSTTTQGNKASPCAAKPANMEPTRQSSRIRRPRTAIDETPADKPVPLPTCMSKCKRLQFCKRLVTSMIRDPSTNAFASPVKELWHEAAIPRYFEIIKQPMDLRTVKRKLETTAYIEAVKDDILPYRFDAEAFAHDVRLIFRNAMVYNRVGDMLYNSANMLQKDFNNKFSEGLPPPPSPEEISSKLCKKRSTGVRGRKGKQVVDASSRMDTDIDVVCVSGPSVNKRKSAKATRRKAIAAAREIIMHSDPDTMSREEIRERLGYLERCRVPVLARTPVAKGAGYLTRAALLYEEEMSFDEKKRCGDAVTNVPPSKLPALLSIIQKSYKEGEKGDGEVELDMDRLDNRTMRNIEAFLEHTLPNFKTVRSSSLGREFSCLEEIEEEMKDLRARLGALKKSSSSHGGRECKQVVAKPRSFFDEAKNVNYSSSDSSSGEESDSESSDDSDSDSE</sequence>
<dbReference type="Proteomes" id="UP000247409">
    <property type="component" value="Unassembled WGS sequence"/>
</dbReference>
<feature type="domain" description="Bromo" evidence="6">
    <location>
        <begin position="261"/>
        <end position="347"/>
    </location>
</feature>
<dbReference type="STRING" id="448386.A0A2V3IP49"/>
<gene>
    <name evidence="8" type="ORF">BWQ96_06450</name>
</gene>
<proteinExistence type="predicted"/>
<dbReference type="Pfam" id="PF00439">
    <property type="entry name" value="Bromodomain"/>
    <property type="match status" value="1"/>
</dbReference>
<reference evidence="8 9" key="1">
    <citation type="journal article" date="2018" name="Mol. Biol. Evol.">
        <title>Analysis of the draft genome of the red seaweed Gracilariopsis chorda provides insights into genome size evolution in Rhodophyta.</title>
        <authorList>
            <person name="Lee J."/>
            <person name="Yang E.C."/>
            <person name="Graf L."/>
            <person name="Yang J.H."/>
            <person name="Qiu H."/>
            <person name="Zel Zion U."/>
            <person name="Chan C.X."/>
            <person name="Stephens T.G."/>
            <person name="Weber A.P.M."/>
            <person name="Boo G.H."/>
            <person name="Boo S.M."/>
            <person name="Kim K.M."/>
            <person name="Shin Y."/>
            <person name="Jung M."/>
            <person name="Lee S.J."/>
            <person name="Yim H.S."/>
            <person name="Lee J.H."/>
            <person name="Bhattacharya D."/>
            <person name="Yoon H.S."/>
        </authorList>
    </citation>
    <scope>NUCLEOTIDE SEQUENCE [LARGE SCALE GENOMIC DNA]</scope>
    <source>
        <strain evidence="8 9">SKKU-2015</strain>
        <tissue evidence="8">Whole body</tissue>
    </source>
</reference>
<feature type="domain" description="NET" evidence="7">
    <location>
        <begin position="477"/>
        <end position="558"/>
    </location>
</feature>
<feature type="region of interest" description="Disordered" evidence="5">
    <location>
        <begin position="613"/>
        <end position="641"/>
    </location>
</feature>
<dbReference type="SMART" id="SM00297">
    <property type="entry name" value="BROMO"/>
    <property type="match status" value="1"/>
</dbReference>
<dbReference type="Gene3D" id="1.20.1270.220">
    <property type="match status" value="1"/>
</dbReference>
<keyword evidence="3" id="KW-0804">Transcription</keyword>
<feature type="region of interest" description="Disordered" evidence="5">
    <location>
        <begin position="1"/>
        <end position="71"/>
    </location>
</feature>
<keyword evidence="1" id="KW-0805">Transcription regulation</keyword>
<evidence type="ECO:0000256" key="1">
    <source>
        <dbReference type="ARBA" id="ARBA00023015"/>
    </source>
</evidence>
<dbReference type="Gene3D" id="1.20.920.10">
    <property type="entry name" value="Bromodomain-like"/>
    <property type="match status" value="1"/>
</dbReference>
<dbReference type="PRINTS" id="PR00503">
    <property type="entry name" value="BROMODOMAIN"/>
</dbReference>
<comment type="caution">
    <text evidence="8">The sequence shown here is derived from an EMBL/GenBank/DDBJ whole genome shotgun (WGS) entry which is preliminary data.</text>
</comment>
<dbReference type="InterPro" id="IPR027353">
    <property type="entry name" value="NET_dom"/>
</dbReference>
<dbReference type="PROSITE" id="PS50014">
    <property type="entry name" value="BROMODOMAIN_2"/>
    <property type="match status" value="1"/>
</dbReference>
<evidence type="ECO:0000256" key="5">
    <source>
        <dbReference type="SAM" id="MobiDB-lite"/>
    </source>
</evidence>
<evidence type="ECO:0000313" key="8">
    <source>
        <dbReference type="EMBL" id="PXF43829.1"/>
    </source>
</evidence>
<protein>
    <submittedName>
        <fullName evidence="8">Ankyrin repeat, bromo and BTB domain-containing protein</fullName>
    </submittedName>
</protein>
<evidence type="ECO:0000313" key="9">
    <source>
        <dbReference type="Proteomes" id="UP000247409"/>
    </source>
</evidence>
<evidence type="ECO:0000256" key="4">
    <source>
        <dbReference type="PROSITE-ProRule" id="PRU00035"/>
    </source>
</evidence>
<name>A0A2V3IP49_9FLOR</name>